<dbReference type="InterPro" id="IPR042150">
    <property type="entry name" value="MmRce1-like"/>
</dbReference>
<feature type="transmembrane region" description="Helical" evidence="1">
    <location>
        <begin position="78"/>
        <end position="98"/>
    </location>
</feature>
<dbReference type="PANTHER" id="PTHR35797:SF1">
    <property type="entry name" value="PROTEASE"/>
    <property type="match status" value="1"/>
</dbReference>
<feature type="transmembrane region" description="Helical" evidence="1">
    <location>
        <begin position="110"/>
        <end position="129"/>
    </location>
</feature>
<feature type="transmembrane region" description="Helical" evidence="1">
    <location>
        <begin position="150"/>
        <end position="171"/>
    </location>
</feature>
<accession>A0A839JZ28</accession>
<organism evidence="3 4">
    <name type="scientific">Variimorphobacter saccharofermentans</name>
    <dbReference type="NCBI Taxonomy" id="2755051"/>
    <lineage>
        <taxon>Bacteria</taxon>
        <taxon>Bacillati</taxon>
        <taxon>Bacillota</taxon>
        <taxon>Clostridia</taxon>
        <taxon>Lachnospirales</taxon>
        <taxon>Lachnospiraceae</taxon>
        <taxon>Variimorphobacter</taxon>
    </lineage>
</organism>
<dbReference type="GO" id="GO:0006508">
    <property type="term" value="P:proteolysis"/>
    <property type="evidence" value="ECO:0007669"/>
    <property type="project" value="UniProtKB-KW"/>
</dbReference>
<dbReference type="Pfam" id="PF02517">
    <property type="entry name" value="Rce1-like"/>
    <property type="match status" value="1"/>
</dbReference>
<protein>
    <submittedName>
        <fullName evidence="3">CPBP family intramembrane metalloprotease</fullName>
    </submittedName>
</protein>
<keyword evidence="1" id="KW-1133">Transmembrane helix</keyword>
<dbReference type="RefSeq" id="WP_228351638.1">
    <property type="nucleotide sequence ID" value="NZ_JACEGA010000001.1"/>
</dbReference>
<name>A0A839JZ28_9FIRM</name>
<sequence length="277" mass="31415">MNKRDKIALAIFVFVTLTAGIFGYMLDQVLTDQPEGNSLGMGLWLVLPLLTGIVLRIINKDLKEIGARTNLRNNIKWYGVAVLVYPFIMLISIIIAKAGGGLTIGKFESGALFALMLTTFFGSCIKNIFEEFAWRGCLVPYLEKTKMNDWLLYFTSGLVWGMWHITYYMFFLPDEYFTETSRPMMVVIGIVLMIFWSPLFVELRRLTNSVWPCVILHAMEDAVPTLLFVTTDVFRIKKSLSVMIDPISGFVTTAILLLIGLSLRKYRIKKNYVTGAG</sequence>
<evidence type="ECO:0000256" key="1">
    <source>
        <dbReference type="SAM" id="Phobius"/>
    </source>
</evidence>
<evidence type="ECO:0000313" key="3">
    <source>
        <dbReference type="EMBL" id="MBB2181899.1"/>
    </source>
</evidence>
<gene>
    <name evidence="3" type="ORF">H0486_03300</name>
</gene>
<proteinExistence type="predicted"/>
<reference evidence="3 4" key="1">
    <citation type="submission" date="2020-07" db="EMBL/GenBank/DDBJ databases">
        <title>Characterization and genome sequencing of isolate MD1, a novel member within the family Lachnospiraceae.</title>
        <authorList>
            <person name="Rettenmaier R."/>
            <person name="Di Bello L."/>
            <person name="Zinser C."/>
            <person name="Scheitz K."/>
            <person name="Liebl W."/>
            <person name="Zverlov V."/>
        </authorList>
    </citation>
    <scope>NUCLEOTIDE SEQUENCE [LARGE SCALE GENOMIC DNA]</scope>
    <source>
        <strain evidence="3 4">MD1</strain>
    </source>
</reference>
<keyword evidence="3" id="KW-0482">Metalloprotease</keyword>
<keyword evidence="1" id="KW-0812">Transmembrane</keyword>
<dbReference type="Proteomes" id="UP000574276">
    <property type="component" value="Unassembled WGS sequence"/>
</dbReference>
<feature type="transmembrane region" description="Helical" evidence="1">
    <location>
        <begin position="183"/>
        <end position="203"/>
    </location>
</feature>
<keyword evidence="4" id="KW-1185">Reference proteome</keyword>
<evidence type="ECO:0000259" key="2">
    <source>
        <dbReference type="Pfam" id="PF02517"/>
    </source>
</evidence>
<dbReference type="GO" id="GO:0080120">
    <property type="term" value="P:CAAX-box protein maturation"/>
    <property type="evidence" value="ECO:0007669"/>
    <property type="project" value="UniProtKB-ARBA"/>
</dbReference>
<feature type="transmembrane region" description="Helical" evidence="1">
    <location>
        <begin position="210"/>
        <end position="230"/>
    </location>
</feature>
<keyword evidence="1" id="KW-0472">Membrane</keyword>
<dbReference type="EMBL" id="JACEGA010000001">
    <property type="protein sequence ID" value="MBB2181899.1"/>
    <property type="molecule type" value="Genomic_DNA"/>
</dbReference>
<feature type="transmembrane region" description="Helical" evidence="1">
    <location>
        <begin position="7"/>
        <end position="26"/>
    </location>
</feature>
<keyword evidence="3" id="KW-0645">Protease</keyword>
<keyword evidence="3" id="KW-0378">Hydrolase</keyword>
<dbReference type="PANTHER" id="PTHR35797">
    <property type="entry name" value="PROTEASE-RELATED"/>
    <property type="match status" value="1"/>
</dbReference>
<dbReference type="GO" id="GO:0004175">
    <property type="term" value="F:endopeptidase activity"/>
    <property type="evidence" value="ECO:0007669"/>
    <property type="project" value="UniProtKB-ARBA"/>
</dbReference>
<comment type="caution">
    <text evidence="3">The sequence shown here is derived from an EMBL/GenBank/DDBJ whole genome shotgun (WGS) entry which is preliminary data.</text>
</comment>
<feature type="transmembrane region" description="Helical" evidence="1">
    <location>
        <begin position="242"/>
        <end position="263"/>
    </location>
</feature>
<feature type="domain" description="CAAX prenyl protease 2/Lysostaphin resistance protein A-like" evidence="2">
    <location>
        <begin position="115"/>
        <end position="222"/>
    </location>
</feature>
<evidence type="ECO:0000313" key="4">
    <source>
        <dbReference type="Proteomes" id="UP000574276"/>
    </source>
</evidence>
<dbReference type="AlphaFoldDB" id="A0A839JZ28"/>
<dbReference type="InterPro" id="IPR003675">
    <property type="entry name" value="Rce1/LyrA-like_dom"/>
</dbReference>
<dbReference type="GO" id="GO:0008237">
    <property type="term" value="F:metallopeptidase activity"/>
    <property type="evidence" value="ECO:0007669"/>
    <property type="project" value="UniProtKB-KW"/>
</dbReference>
<feature type="transmembrane region" description="Helical" evidence="1">
    <location>
        <begin position="38"/>
        <end position="58"/>
    </location>
</feature>